<dbReference type="GeneID" id="78898129"/>
<dbReference type="KEGG" id="pye:A6J80_17525"/>
<evidence type="ECO:0000313" key="3">
    <source>
        <dbReference type="EMBL" id="AYF00479.1"/>
    </source>
</evidence>
<dbReference type="EMBL" id="CP020442">
    <property type="protein sequence ID" value="ARC37913.1"/>
    <property type="molecule type" value="Genomic_DNA"/>
</dbReference>
<dbReference type="EMBL" id="CP024422">
    <property type="protein sequence ID" value="ATQ56225.1"/>
    <property type="molecule type" value="Genomic_DNA"/>
</dbReference>
<evidence type="ECO:0000313" key="4">
    <source>
        <dbReference type="EMBL" id="QEU08783.1"/>
    </source>
</evidence>
<evidence type="ECO:0000313" key="6">
    <source>
        <dbReference type="Proteomes" id="UP000229314"/>
    </source>
</evidence>
<reference evidence="2 6" key="2">
    <citation type="submission" date="2017-10" db="EMBL/GenBank/DDBJ databases">
        <title>Complete genome sequence of Paracoccus yeei TT13 isolated from human skin.</title>
        <authorList>
            <person name="Lee K."/>
            <person name="Lim J.Y."/>
            <person name="Hwang I."/>
        </authorList>
    </citation>
    <scope>NUCLEOTIDE SEQUENCE [LARGE SCALE GENOMIC DNA]</scope>
    <source>
        <strain evidence="2 6">TT13</strain>
    </source>
</reference>
<dbReference type="EMBL" id="CP044081">
    <property type="protein sequence ID" value="QEU08783.1"/>
    <property type="molecule type" value="Genomic_DNA"/>
</dbReference>
<evidence type="ECO:0000313" key="7">
    <source>
        <dbReference type="Proteomes" id="UP000272010"/>
    </source>
</evidence>
<dbReference type="RefSeq" id="WP_080622373.1">
    <property type="nucleotide sequence ID" value="NZ_CAWMZI010000001.1"/>
</dbReference>
<sequence>MICRLIRQLRGKGKRAAAAEELFARHHPSQMKIIGRLDRKVNALEELVEALKKDVTSCR</sequence>
<organism evidence="1 5">
    <name type="scientific">Paracoccus yeei</name>
    <dbReference type="NCBI Taxonomy" id="147645"/>
    <lineage>
        <taxon>Bacteria</taxon>
        <taxon>Pseudomonadati</taxon>
        <taxon>Pseudomonadota</taxon>
        <taxon>Alphaproteobacteria</taxon>
        <taxon>Rhodobacterales</taxon>
        <taxon>Paracoccaceae</taxon>
        <taxon>Paracoccus</taxon>
    </lineage>
</organism>
<dbReference type="Proteomes" id="UP000324507">
    <property type="component" value="Chromosome"/>
</dbReference>
<name>A0A1V0GVK6_9RHOB</name>
<reference evidence="1" key="3">
    <citation type="submission" date="2017-12" db="EMBL/GenBank/DDBJ databases">
        <title>FDA dAtabase for Regulatory Grade micrObial Sequences (FDA-ARGOS): Supporting development and validation of Infectious Disease Dx tests.</title>
        <authorList>
            <person name="Campos J."/>
            <person name="Goldberg B."/>
            <person name="Tallon L."/>
            <person name="Sadzewicz L."/>
            <person name="Sengamalay N."/>
            <person name="Ott S."/>
            <person name="Godinez A."/>
            <person name="Nagaraj S."/>
            <person name="Vyas G."/>
            <person name="Aluvathingal J."/>
            <person name="Nadendla S."/>
            <person name="Geyer C."/>
            <person name="Nandy P."/>
            <person name="Hobson J."/>
            <person name="Sichtig H."/>
        </authorList>
    </citation>
    <scope>NUCLEOTIDE SEQUENCE</scope>
    <source>
        <strain evidence="1">FDAARGOS_252</strain>
    </source>
</reference>
<dbReference type="Proteomes" id="UP000272010">
    <property type="component" value="Chromosome"/>
</dbReference>
<protein>
    <submittedName>
        <fullName evidence="1">Uncharacterized protein</fullName>
    </submittedName>
</protein>
<evidence type="ECO:0000313" key="8">
    <source>
        <dbReference type="Proteomes" id="UP000324507"/>
    </source>
</evidence>
<dbReference type="STRING" id="147645.A6J80_17525"/>
<evidence type="ECO:0000313" key="1">
    <source>
        <dbReference type="EMBL" id="ARC37913.1"/>
    </source>
</evidence>
<accession>A0A1V0GVK6</accession>
<dbReference type="Proteomes" id="UP000191257">
    <property type="component" value="Chromosome"/>
</dbReference>
<evidence type="ECO:0000313" key="2">
    <source>
        <dbReference type="EMBL" id="ATQ56225.1"/>
    </source>
</evidence>
<evidence type="ECO:0000313" key="5">
    <source>
        <dbReference type="Proteomes" id="UP000191257"/>
    </source>
</evidence>
<dbReference type="Proteomes" id="UP000229314">
    <property type="component" value="Chromosome"/>
</dbReference>
<reference evidence="4 8" key="6">
    <citation type="submission" date="2019-09" db="EMBL/GenBank/DDBJ databases">
        <title>FDA dAtabase for Regulatory Grade micrObial Sequences (FDA-ARGOS): Supporting development and validation of Infectious Disease Dx tests.</title>
        <authorList>
            <person name="Sciortino C."/>
            <person name="Tallon L."/>
            <person name="Sadzewicz L."/>
            <person name="Vavikolanu K."/>
            <person name="Mehta A."/>
            <person name="Aluvathingal J."/>
            <person name="Nadendla S."/>
            <person name="Nandy P."/>
            <person name="Geyer C."/>
            <person name="Yan Y."/>
            <person name="Sichtig H."/>
        </authorList>
    </citation>
    <scope>NUCLEOTIDE SEQUENCE [LARGE SCALE GENOMIC DNA]</scope>
    <source>
        <strain evidence="4 8">FDAARGOS_643</strain>
    </source>
</reference>
<keyword evidence="5" id="KW-1185">Reference proteome</keyword>
<dbReference type="AlphaFoldDB" id="A0A1V0GVK6"/>
<dbReference type="EMBL" id="CP031078">
    <property type="protein sequence ID" value="AYF00479.1"/>
    <property type="molecule type" value="Genomic_DNA"/>
</dbReference>
<reference evidence="5" key="1">
    <citation type="submission" date="2017-03" db="EMBL/GenBank/DDBJ databases">
        <title>FDA dAtabase for Regulatory Grade micrObial Sequences (FDA-ARGOS): Supporting development and validation of Infectious Disease Dx tests.</title>
        <authorList>
            <person name="Campos J."/>
            <person name="Goldberg B."/>
            <person name="Tallon L."/>
            <person name="Sadzewicz L."/>
            <person name="Sengamalay N."/>
            <person name="Ott S."/>
            <person name="Godinez A."/>
            <person name="Nagaraj S."/>
            <person name="Vyas G."/>
            <person name="Aluvathingal J."/>
            <person name="Nadendla S."/>
            <person name="Geyer C."/>
            <person name="Nandy P."/>
            <person name="Hobson J."/>
            <person name="Sichtig H."/>
        </authorList>
    </citation>
    <scope>NUCLEOTIDE SEQUENCE [LARGE SCALE GENOMIC DNA]</scope>
    <source>
        <strain evidence="5">FDAARGOS_252</strain>
    </source>
</reference>
<proteinExistence type="predicted"/>
<reference evidence="7" key="5">
    <citation type="submission" date="2018-07" db="EMBL/GenBank/DDBJ databases">
        <title>Genome Structure of the Opportunistic Pathogen Paracoccus yeei (Alphaproteobacteria) and Identification of Putative Virulence Factors.</title>
        <authorList>
            <person name="Lasek R."/>
            <person name="Szuplewska M."/>
            <person name="Mitura M."/>
            <person name="Decewicz P."/>
            <person name="Chmielowska C."/>
            <person name="Pawlot A."/>
            <person name="Sentkowska D."/>
            <person name="Czarnecki J."/>
            <person name="Bartosik D."/>
        </authorList>
    </citation>
    <scope>NUCLEOTIDE SEQUENCE [LARGE SCALE GENOMIC DNA]</scope>
    <source>
        <strain evidence="7">CCUG 32053</strain>
    </source>
</reference>
<gene>
    <name evidence="1" type="ORF">A6J80_17525</name>
    <name evidence="4" type="ORF">FOB51_12695</name>
    <name evidence="3" type="ORF">PY32053_00804</name>
    <name evidence="2" type="ORF">PYTT13_10660</name>
</gene>
<reference evidence="3" key="4">
    <citation type="journal article" date="2018" name="Front. Microbiol.">
        <title>Genome Structure of the Opportunistic Pathogen Paracoccus yeei (Alphaproteobacteria) and Identification of Putative Virulence Factors.</title>
        <authorList>
            <person name="Lasek R."/>
            <person name="Szuplewska M."/>
            <person name="Mitura M."/>
            <person name="Decewicz P."/>
            <person name="Chmielowska C."/>
            <person name="Pawlot A."/>
            <person name="Sentkowska D."/>
            <person name="Czarnecki J."/>
            <person name="Bartosik D."/>
        </authorList>
    </citation>
    <scope>NUCLEOTIDE SEQUENCE</scope>
    <source>
        <strain evidence="3">CCUG 32053</strain>
    </source>
</reference>